<dbReference type="InterPro" id="IPR036439">
    <property type="entry name" value="Dockerin_dom_sf"/>
</dbReference>
<dbReference type="SUPFAM" id="SSF63446">
    <property type="entry name" value="Type I dockerin domain"/>
    <property type="match status" value="1"/>
</dbReference>
<dbReference type="EMBL" id="BARV01008275">
    <property type="protein sequence ID" value="GAI17708.1"/>
    <property type="molecule type" value="Genomic_DNA"/>
</dbReference>
<evidence type="ECO:0008006" key="2">
    <source>
        <dbReference type="Google" id="ProtNLM"/>
    </source>
</evidence>
<protein>
    <recommendedName>
        <fullName evidence="2">Dockerin domain-containing protein</fullName>
    </recommendedName>
</protein>
<dbReference type="AlphaFoldDB" id="X1LF25"/>
<gene>
    <name evidence="1" type="ORF">S06H3_16694</name>
</gene>
<evidence type="ECO:0000313" key="1">
    <source>
        <dbReference type="EMBL" id="GAI17708.1"/>
    </source>
</evidence>
<comment type="caution">
    <text evidence="1">The sequence shown here is derived from an EMBL/GenBank/DDBJ whole genome shotgun (WGS) entry which is preliminary data.</text>
</comment>
<accession>X1LF25</accession>
<dbReference type="GO" id="GO:0000272">
    <property type="term" value="P:polysaccharide catabolic process"/>
    <property type="evidence" value="ECO:0007669"/>
    <property type="project" value="InterPro"/>
</dbReference>
<dbReference type="Gene3D" id="1.10.1330.10">
    <property type="entry name" value="Dockerin domain"/>
    <property type="match status" value="1"/>
</dbReference>
<proteinExistence type="predicted"/>
<organism evidence="1">
    <name type="scientific">marine sediment metagenome</name>
    <dbReference type="NCBI Taxonomy" id="412755"/>
    <lineage>
        <taxon>unclassified sequences</taxon>
        <taxon>metagenomes</taxon>
        <taxon>ecological metagenomes</taxon>
    </lineage>
</organism>
<reference evidence="1" key="1">
    <citation type="journal article" date="2014" name="Front. Microbiol.">
        <title>High frequency of phylogenetically diverse reductive dehalogenase-homologous genes in deep subseafloor sedimentary metagenomes.</title>
        <authorList>
            <person name="Kawai M."/>
            <person name="Futagami T."/>
            <person name="Toyoda A."/>
            <person name="Takaki Y."/>
            <person name="Nishi S."/>
            <person name="Hori S."/>
            <person name="Arai W."/>
            <person name="Tsubouchi T."/>
            <person name="Morono Y."/>
            <person name="Uchiyama I."/>
            <person name="Ito T."/>
            <person name="Fujiyama A."/>
            <person name="Inagaki F."/>
            <person name="Takami H."/>
        </authorList>
    </citation>
    <scope>NUCLEOTIDE SEQUENCE</scope>
    <source>
        <strain evidence="1">Expedition CK06-06</strain>
    </source>
</reference>
<name>X1LF25_9ZZZZ</name>
<sequence>MRITTQKNTRRCSFKVVDVNVDGKEYGKAKDNYILQSNREPNSCWASDYMNEDTDGQKYHPLVQLGQRFCGVTGILEQYTGTKSGVYYDYYQLLTTNTQDFTITQAADCDGDCDVDLADFSVFALYRLQEGCAEPGWCGGADLTQNGTVDTLDLAEFLQHWLNGKN</sequence>